<dbReference type="RefSeq" id="WP_246085670.1">
    <property type="nucleotide sequence ID" value="NZ_BAAARZ010000037.1"/>
</dbReference>
<dbReference type="EMBL" id="BJNG01000005">
    <property type="protein sequence ID" value="GEC18393.1"/>
    <property type="molecule type" value="Genomic_DNA"/>
</dbReference>
<dbReference type="AlphaFoldDB" id="A0A4Y3WHN5"/>
<keyword evidence="3" id="KW-1185">Reference proteome</keyword>
<evidence type="ECO:0000313" key="2">
    <source>
        <dbReference type="EMBL" id="GEC18393.1"/>
    </source>
</evidence>
<sequence>MERNAASGVQQDVVDLGRPIAYLALAEGTPVLDRARRRIGVVDQVIADIDLDLFHGVVVHTHPLPGRDLYADRDQIAELYEHAVLLAVTVEDLHEPRDPGPPRRDGHPRGPETRLEAGLRRAWDRITGRR</sequence>
<organism evidence="2 3">
    <name type="scientific">Pseudonocardia hydrocarbonoxydans</name>
    <dbReference type="NCBI Taxonomy" id="76726"/>
    <lineage>
        <taxon>Bacteria</taxon>
        <taxon>Bacillati</taxon>
        <taxon>Actinomycetota</taxon>
        <taxon>Actinomycetes</taxon>
        <taxon>Pseudonocardiales</taxon>
        <taxon>Pseudonocardiaceae</taxon>
        <taxon>Pseudonocardia</taxon>
    </lineage>
</organism>
<name>A0A4Y3WHN5_9PSEU</name>
<evidence type="ECO:0000256" key="1">
    <source>
        <dbReference type="SAM" id="MobiDB-lite"/>
    </source>
</evidence>
<accession>A0A4Y3WHN5</accession>
<gene>
    <name evidence="2" type="ORF">PHY01_06760</name>
</gene>
<feature type="region of interest" description="Disordered" evidence="1">
    <location>
        <begin position="91"/>
        <end position="116"/>
    </location>
</feature>
<evidence type="ECO:0008006" key="4">
    <source>
        <dbReference type="Google" id="ProtNLM"/>
    </source>
</evidence>
<evidence type="ECO:0000313" key="3">
    <source>
        <dbReference type="Proteomes" id="UP000320338"/>
    </source>
</evidence>
<protein>
    <recommendedName>
        <fullName evidence="4">PRC-barrel domain-containing protein</fullName>
    </recommendedName>
</protein>
<proteinExistence type="predicted"/>
<dbReference type="Proteomes" id="UP000320338">
    <property type="component" value="Unassembled WGS sequence"/>
</dbReference>
<reference evidence="2 3" key="1">
    <citation type="submission" date="2019-06" db="EMBL/GenBank/DDBJ databases">
        <title>Whole genome shotgun sequence of Pseudonocardia hydrocarbonoxydans NBRC 14498.</title>
        <authorList>
            <person name="Hosoyama A."/>
            <person name="Uohara A."/>
            <person name="Ohji S."/>
            <person name="Ichikawa N."/>
        </authorList>
    </citation>
    <scope>NUCLEOTIDE SEQUENCE [LARGE SCALE GENOMIC DNA]</scope>
    <source>
        <strain evidence="2 3">NBRC 14498</strain>
    </source>
</reference>
<comment type="caution">
    <text evidence="2">The sequence shown here is derived from an EMBL/GenBank/DDBJ whole genome shotgun (WGS) entry which is preliminary data.</text>
</comment>